<accession>A0ABT9QF77</accession>
<comment type="caution">
    <text evidence="3">The sequence shown here is derived from an EMBL/GenBank/DDBJ whole genome shotgun (WGS) entry which is preliminary data.</text>
</comment>
<feature type="transmembrane region" description="Helical" evidence="1">
    <location>
        <begin position="6"/>
        <end position="24"/>
    </location>
</feature>
<organism evidence="3 4">
    <name type="scientific">Streptosporangium lutulentum</name>
    <dbReference type="NCBI Taxonomy" id="1461250"/>
    <lineage>
        <taxon>Bacteria</taxon>
        <taxon>Bacillati</taxon>
        <taxon>Actinomycetota</taxon>
        <taxon>Actinomycetes</taxon>
        <taxon>Streptosporangiales</taxon>
        <taxon>Streptosporangiaceae</taxon>
        <taxon>Streptosporangium</taxon>
    </lineage>
</organism>
<feature type="domain" description="CBU-0592-like" evidence="2">
    <location>
        <begin position="8"/>
        <end position="83"/>
    </location>
</feature>
<evidence type="ECO:0000313" key="4">
    <source>
        <dbReference type="Proteomes" id="UP001225356"/>
    </source>
</evidence>
<reference evidence="3 4" key="1">
    <citation type="submission" date="2023-07" db="EMBL/GenBank/DDBJ databases">
        <title>Sequencing the genomes of 1000 actinobacteria strains.</title>
        <authorList>
            <person name="Klenk H.-P."/>
        </authorList>
    </citation>
    <scope>NUCLEOTIDE SEQUENCE [LARGE SCALE GENOMIC DNA]</scope>
    <source>
        <strain evidence="3 4">DSM 46740</strain>
    </source>
</reference>
<keyword evidence="1" id="KW-1133">Transmembrane helix</keyword>
<dbReference type="Pfam" id="PF26604">
    <property type="entry name" value="CBU_0592"/>
    <property type="match status" value="1"/>
</dbReference>
<proteinExistence type="predicted"/>
<dbReference type="InterPro" id="IPR058058">
    <property type="entry name" value="CBU_0592-like"/>
</dbReference>
<dbReference type="RefSeq" id="WP_307560905.1">
    <property type="nucleotide sequence ID" value="NZ_JAUSQU010000001.1"/>
</dbReference>
<evidence type="ECO:0000256" key="1">
    <source>
        <dbReference type="SAM" id="Phobius"/>
    </source>
</evidence>
<dbReference type="Proteomes" id="UP001225356">
    <property type="component" value="Unassembled WGS sequence"/>
</dbReference>
<keyword evidence="4" id="KW-1185">Reference proteome</keyword>
<evidence type="ECO:0000259" key="2">
    <source>
        <dbReference type="Pfam" id="PF26604"/>
    </source>
</evidence>
<keyword evidence="1" id="KW-0812">Transmembrane</keyword>
<name>A0ABT9QF77_9ACTN</name>
<protein>
    <recommendedName>
        <fullName evidence="2">CBU-0592-like domain-containing protein</fullName>
    </recommendedName>
</protein>
<keyword evidence="1" id="KW-0472">Membrane</keyword>
<gene>
    <name evidence="3" type="ORF">J2853_004550</name>
</gene>
<sequence>MTPVSLFVDLLGWIGAGIMLYGYVMVTTSRMAGDGVPYQAINLAGSIALMVNSAYHSAWPSTILNVVWGVVGVVAVTRMVAARSRKKTVSVP</sequence>
<dbReference type="EMBL" id="JAUSQU010000001">
    <property type="protein sequence ID" value="MDP9845339.1"/>
    <property type="molecule type" value="Genomic_DNA"/>
</dbReference>
<evidence type="ECO:0000313" key="3">
    <source>
        <dbReference type="EMBL" id="MDP9845339.1"/>
    </source>
</evidence>
<dbReference type="NCBIfam" id="NF047864">
    <property type="entry name" value="CBU_0592_membra"/>
    <property type="match status" value="1"/>
</dbReference>
<feature type="transmembrane region" description="Helical" evidence="1">
    <location>
        <begin position="62"/>
        <end position="81"/>
    </location>
</feature>